<name>A0A8G2CC14_9BACT</name>
<dbReference type="Proteomes" id="UP001568358">
    <property type="component" value="Unassembled WGS sequence"/>
</dbReference>
<reference evidence="4 5" key="1">
    <citation type="submission" date="2016-11" db="EMBL/GenBank/DDBJ databases">
        <authorList>
            <person name="Varghese N."/>
            <person name="Submissions S."/>
        </authorList>
    </citation>
    <scope>NUCLEOTIDE SEQUENCE [LARGE SCALE GENOMIC DNA]</scope>
    <source>
        <strain evidence="4 5">DSM 17919</strain>
    </source>
</reference>
<feature type="signal peptide" evidence="2">
    <location>
        <begin position="1"/>
        <end position="22"/>
    </location>
</feature>
<dbReference type="AlphaFoldDB" id="A0A8G2CC14"/>
<feature type="chain" id="PRO_5034872884" description="Lipoprotein" evidence="2">
    <location>
        <begin position="23"/>
        <end position="188"/>
    </location>
</feature>
<comment type="caution">
    <text evidence="4">The sequence shown here is derived from an EMBL/GenBank/DDBJ whole genome shotgun (WGS) entry which is preliminary data.</text>
</comment>
<sequence length="188" mass="20857">MRARLVFSVVALCMMLSGCTFSNISGTAQPTGSAQGQAESKFMYYSFPDVRVPTEMKVDESQMFVHGMGHKQTGVLVFSGNVDFMSLTNAMITTMQQDGWELRFQFTSPRTLLLFTKPTRFAVLNITDTSSFNTDLEIWVSPRPEQDSMMEKPLPFIDLPRSSSMSTPKPKTSTAPVSDLPAEEGLDS</sequence>
<evidence type="ECO:0000313" key="6">
    <source>
        <dbReference type="Proteomes" id="UP001568358"/>
    </source>
</evidence>
<feature type="compositionally biased region" description="Low complexity" evidence="1">
    <location>
        <begin position="162"/>
        <end position="178"/>
    </location>
</feature>
<evidence type="ECO:0000313" key="4">
    <source>
        <dbReference type="EMBL" id="SHJ69866.1"/>
    </source>
</evidence>
<evidence type="ECO:0000256" key="1">
    <source>
        <dbReference type="SAM" id="MobiDB-lite"/>
    </source>
</evidence>
<organism evidence="4 5">
    <name type="scientific">Halodesulfovibrio aestuarii</name>
    <dbReference type="NCBI Taxonomy" id="126333"/>
    <lineage>
        <taxon>Bacteria</taxon>
        <taxon>Pseudomonadati</taxon>
        <taxon>Thermodesulfobacteriota</taxon>
        <taxon>Desulfovibrionia</taxon>
        <taxon>Desulfovibrionales</taxon>
        <taxon>Desulfovibrionaceae</taxon>
        <taxon>Halodesulfovibrio</taxon>
    </lineage>
</organism>
<feature type="region of interest" description="Disordered" evidence="1">
    <location>
        <begin position="143"/>
        <end position="188"/>
    </location>
</feature>
<protein>
    <recommendedName>
        <fullName evidence="7">Lipoprotein</fullName>
    </recommendedName>
</protein>
<keyword evidence="2" id="KW-0732">Signal</keyword>
<accession>A0A8G2CC14</accession>
<gene>
    <name evidence="3" type="ORF">AB2Z07_04155</name>
    <name evidence="4" type="ORF">SAMN05660830_03027</name>
</gene>
<proteinExistence type="predicted"/>
<evidence type="ECO:0008006" key="7">
    <source>
        <dbReference type="Google" id="ProtNLM"/>
    </source>
</evidence>
<evidence type="ECO:0000313" key="3">
    <source>
        <dbReference type="EMBL" id="MEZ6852728.1"/>
    </source>
</evidence>
<dbReference type="EMBL" id="JBFSOO010000002">
    <property type="protein sequence ID" value="MEZ6852728.1"/>
    <property type="molecule type" value="Genomic_DNA"/>
</dbReference>
<reference evidence="3 6" key="2">
    <citation type="submission" date="2024-07" db="EMBL/GenBank/DDBJ databases">
        <title>Active virus-host system and metabolic interactions in a Lokiarchaeon culture.</title>
        <authorList>
            <person name="Ponce Toledo R.I."/>
            <person name="Rodrigues Oliveira T."/>
            <person name="Schleper C."/>
        </authorList>
    </citation>
    <scope>NUCLEOTIDE SEQUENCE [LARGE SCALE GENOMIC DNA]</scope>
    <source>
        <strain evidence="3 6">B35</strain>
    </source>
</reference>
<keyword evidence="6" id="KW-1185">Reference proteome</keyword>
<dbReference type="PROSITE" id="PS51257">
    <property type="entry name" value="PROKAR_LIPOPROTEIN"/>
    <property type="match status" value="1"/>
</dbReference>
<evidence type="ECO:0000313" key="5">
    <source>
        <dbReference type="Proteomes" id="UP000184001"/>
    </source>
</evidence>
<dbReference type="RefSeq" id="WP_020001132.1">
    <property type="nucleotide sequence ID" value="NZ_CP192217.1"/>
</dbReference>
<dbReference type="Proteomes" id="UP000184001">
    <property type="component" value="Unassembled WGS sequence"/>
</dbReference>
<evidence type="ECO:0000256" key="2">
    <source>
        <dbReference type="SAM" id="SignalP"/>
    </source>
</evidence>
<dbReference type="EMBL" id="FQZR01000010">
    <property type="protein sequence ID" value="SHJ69866.1"/>
    <property type="molecule type" value="Genomic_DNA"/>
</dbReference>